<organism evidence="7 8">
    <name type="scientific">Coffea arabica</name>
    <name type="common">Arabian coffee</name>
    <dbReference type="NCBI Taxonomy" id="13443"/>
    <lineage>
        <taxon>Eukaryota</taxon>
        <taxon>Viridiplantae</taxon>
        <taxon>Streptophyta</taxon>
        <taxon>Embryophyta</taxon>
        <taxon>Tracheophyta</taxon>
        <taxon>Spermatophyta</taxon>
        <taxon>Magnoliopsida</taxon>
        <taxon>eudicotyledons</taxon>
        <taxon>Gunneridae</taxon>
        <taxon>Pentapetalae</taxon>
        <taxon>asterids</taxon>
        <taxon>lamiids</taxon>
        <taxon>Gentianales</taxon>
        <taxon>Rubiaceae</taxon>
        <taxon>Ixoroideae</taxon>
        <taxon>Gardenieae complex</taxon>
        <taxon>Bertiereae - Coffeeae clade</taxon>
        <taxon>Coffeeae</taxon>
        <taxon>Coffea</taxon>
    </lineage>
</organism>
<evidence type="ECO:0000256" key="2">
    <source>
        <dbReference type="ARBA" id="ARBA00022679"/>
    </source>
</evidence>
<dbReference type="Pfam" id="PF07714">
    <property type="entry name" value="PK_Tyr_Ser-Thr"/>
    <property type="match status" value="1"/>
</dbReference>
<evidence type="ECO:0000259" key="6">
    <source>
        <dbReference type="PROSITE" id="PS50011"/>
    </source>
</evidence>
<dbReference type="CDD" id="cd00118">
    <property type="entry name" value="LysM"/>
    <property type="match status" value="1"/>
</dbReference>
<evidence type="ECO:0000313" key="7">
    <source>
        <dbReference type="Proteomes" id="UP001652660"/>
    </source>
</evidence>
<dbReference type="Pfam" id="PF23577">
    <property type="entry name" value="LysM_RLK"/>
    <property type="match status" value="1"/>
</dbReference>
<reference evidence="8 9" key="1">
    <citation type="submission" date="2025-05" db="UniProtKB">
        <authorList>
            <consortium name="RefSeq"/>
        </authorList>
    </citation>
    <scope>IDENTIFICATION</scope>
    <source>
        <tissue evidence="8 9">Leaves</tissue>
    </source>
</reference>
<dbReference type="GeneID" id="113742044"/>
<feature type="domain" description="Protein kinase" evidence="6">
    <location>
        <begin position="340"/>
        <end position="664"/>
    </location>
</feature>
<keyword evidence="3" id="KW-0547">Nucleotide-binding</keyword>
<sequence length="684" mass="76149">MDNAPQNFSPLLLFPLSPNFFYQQRSLNPIMFFSSKSRTLIPRLLLLRTAILFSVQTSQVHGSCTSGCDLAQGSYYTWAGENLTYIASLFNIPTASITDSNRANISIVPGRDILLAGIRINIPFNCDCFDNNFLARVFSYNVTSSTQTTFDTIAKVSYSNLTSAAWLKRFNSYPGNGVSVPHIGVLNVPVNCSCGGEVSNGYRYFVTWPVQDGETLESVAAANNLTADLVKRYNPTANFTAGNLLYIPMGVPNDSPTPALGSSKRQKSTWKLKLSIGVVAPFLATLTLLSLYCILQRKKVSGIGAINKLKRVEWSADGDKEDDESIFFSFSSIESATDHFSEAKRLGQGGFGPVYKGKFNNGLEVAVKRLNKMTIYGTEQFKNEVTVISKLQHRNLVKLLGYCTHGEERILVYEYLPNKSLDSFLFGKNYYLVMLILLSTESMFVKRLQHFLTDTAKQDVLDWKARLKIIEGVAQGLLYLHKYSRLKIIHRDLKPSNVLLDNDMNPKISDFGTARIFGDNELRANTSRIVGTYGYMSPEYAMDGIFSEKSDVFSFGVMILEIITGKKNTAFHDSDRHLNLIGHVWDLWIEGSLSDITDSSLNEAVPKPEALKCVQVGLLCVQEKAADRPTMSEVVSMLFNESMVLASPKRPAFSEIMSLKNANLPQNPVHCSMNKVTISEVEGR</sequence>
<evidence type="ECO:0000313" key="9">
    <source>
        <dbReference type="RefSeq" id="XP_071903527.1"/>
    </source>
</evidence>
<evidence type="ECO:0000256" key="1">
    <source>
        <dbReference type="ARBA" id="ARBA00022527"/>
    </source>
</evidence>
<dbReference type="Gene3D" id="1.10.510.10">
    <property type="entry name" value="Transferase(Phosphotransferase) domain 1"/>
    <property type="match status" value="1"/>
</dbReference>
<accession>A0ABM4U8B8</accession>
<dbReference type="InterPro" id="IPR001245">
    <property type="entry name" value="Ser-Thr/Tyr_kinase_cat_dom"/>
</dbReference>
<dbReference type="PANTHER" id="PTHR27002">
    <property type="entry name" value="RECEPTOR-LIKE SERINE/THREONINE-PROTEIN KINASE SD1-8"/>
    <property type="match status" value="1"/>
</dbReference>
<dbReference type="SUPFAM" id="SSF56112">
    <property type="entry name" value="Protein kinase-like (PK-like)"/>
    <property type="match status" value="1"/>
</dbReference>
<gene>
    <name evidence="8 9" type="primary">LOC113742044</name>
</gene>
<dbReference type="Gene3D" id="3.30.200.20">
    <property type="entry name" value="Phosphorylase Kinase, domain 1"/>
    <property type="match status" value="1"/>
</dbReference>
<keyword evidence="2" id="KW-0808">Transferase</keyword>
<evidence type="ECO:0000256" key="5">
    <source>
        <dbReference type="ARBA" id="ARBA00022840"/>
    </source>
</evidence>
<protein>
    <submittedName>
        <fullName evidence="8 9">Cysteine-rich receptor-like protein kinase 15 isoform X1</fullName>
    </submittedName>
</protein>
<dbReference type="InterPro" id="IPR018392">
    <property type="entry name" value="LysM"/>
</dbReference>
<name>A0ABM4U8B8_COFAR</name>
<proteinExistence type="predicted"/>
<dbReference type="InterPro" id="IPR000719">
    <property type="entry name" value="Prot_kinase_dom"/>
</dbReference>
<dbReference type="PANTHER" id="PTHR27002:SF1055">
    <property type="entry name" value="RECEPTOR-LIKE SERINE_THREONINE-PROTEIN KINASE"/>
    <property type="match status" value="1"/>
</dbReference>
<dbReference type="PROSITE" id="PS00108">
    <property type="entry name" value="PROTEIN_KINASE_ST"/>
    <property type="match status" value="1"/>
</dbReference>
<keyword evidence="5" id="KW-0067">ATP-binding</keyword>
<dbReference type="SMART" id="SM00220">
    <property type="entry name" value="S_TKc"/>
    <property type="match status" value="1"/>
</dbReference>
<dbReference type="RefSeq" id="XP_071903527.1">
    <property type="nucleotide sequence ID" value="XM_072047426.1"/>
</dbReference>
<dbReference type="RefSeq" id="XP_071903526.1">
    <property type="nucleotide sequence ID" value="XM_072047425.1"/>
</dbReference>
<keyword evidence="7" id="KW-1185">Reference proteome</keyword>
<evidence type="ECO:0000313" key="8">
    <source>
        <dbReference type="RefSeq" id="XP_071903526.1"/>
    </source>
</evidence>
<dbReference type="CDD" id="cd14066">
    <property type="entry name" value="STKc_IRAK"/>
    <property type="match status" value="1"/>
</dbReference>
<keyword evidence="1" id="KW-0723">Serine/threonine-protein kinase</keyword>
<keyword evidence="4" id="KW-0418">Kinase</keyword>
<dbReference type="PROSITE" id="PS50011">
    <property type="entry name" value="PROTEIN_KINASE_DOM"/>
    <property type="match status" value="1"/>
</dbReference>
<evidence type="ECO:0000256" key="3">
    <source>
        <dbReference type="ARBA" id="ARBA00022741"/>
    </source>
</evidence>
<dbReference type="InterPro" id="IPR008271">
    <property type="entry name" value="Ser/Thr_kinase_AS"/>
</dbReference>
<dbReference type="Proteomes" id="UP001652660">
    <property type="component" value="Chromosome 4e"/>
</dbReference>
<evidence type="ECO:0000256" key="4">
    <source>
        <dbReference type="ARBA" id="ARBA00022777"/>
    </source>
</evidence>
<dbReference type="InterPro" id="IPR011009">
    <property type="entry name" value="Kinase-like_dom_sf"/>
</dbReference>
<dbReference type="InterPro" id="IPR057097">
    <property type="entry name" value="LysM_RLK3/10"/>
</dbReference>